<evidence type="ECO:0008006" key="6">
    <source>
        <dbReference type="Google" id="ProtNLM"/>
    </source>
</evidence>
<feature type="domain" description="Reverse transcriptase" evidence="2">
    <location>
        <begin position="815"/>
        <end position="948"/>
    </location>
</feature>
<organism evidence="4 5">
    <name type="scientific">Arabidopsis thaliana x Arabidopsis arenosa</name>
    <dbReference type="NCBI Taxonomy" id="1240361"/>
    <lineage>
        <taxon>Eukaryota</taxon>
        <taxon>Viridiplantae</taxon>
        <taxon>Streptophyta</taxon>
        <taxon>Embryophyta</taxon>
        <taxon>Tracheophyta</taxon>
        <taxon>Spermatophyta</taxon>
        <taxon>Magnoliopsida</taxon>
        <taxon>eudicotyledons</taxon>
        <taxon>Gunneridae</taxon>
        <taxon>Pentapetalae</taxon>
        <taxon>rosids</taxon>
        <taxon>malvids</taxon>
        <taxon>Brassicales</taxon>
        <taxon>Brassicaceae</taxon>
        <taxon>Camelineae</taxon>
        <taxon>Arabidopsis</taxon>
    </lineage>
</organism>
<feature type="compositionally biased region" description="Basic and acidic residues" evidence="1">
    <location>
        <begin position="378"/>
        <end position="394"/>
    </location>
</feature>
<feature type="domain" description="DUF4283" evidence="3">
    <location>
        <begin position="1"/>
        <end position="62"/>
    </location>
</feature>
<comment type="caution">
    <text evidence="4">The sequence shown here is derived from an EMBL/GenBank/DDBJ whole genome shotgun (WGS) entry which is preliminary data.</text>
</comment>
<sequence>MSAMIHEMPRLWRVNSRARGLALQNDKFQFIFDSESDLLTILEAGAWTFNDWSMTLERWTENPPEDDLKIIPIWIRIRNIPVNYNTEETIKDFVEHIGQVTDVAFDPSKPRSRGYVRVRILFDINKPLKNSRDLQLPMGEIVSIAIATGGMKAASIVPSCLIPKISKDDPLYGVLTDDDVGIDLVSGKPKIAKEVLDEMRQYLSVVDQQEKKIRIDRVRKSVLGLENDIQGQKTLLRLEAPARITTDINKGKGLVFDFQHSDSSPAGIENSARLDILNQNHDNIQLARPSSSNIYATASEQSCGSTVFRANSNSIASQAGTKAKVTKNRRRPNQWKRKAQARAKAAGLVIPQEAKKQDVVMVYKRKATDEAVNSSKLAKRDEEKVVPDEEPPKQEMRREHFPDFLFLLETKNSSIHVKKIQQWMGYDHSHIVDPIGLSGGLALFWKTAYEVEVISSDKRIIDVKVKLEKLGGPARAESSFFPFRNMINDCRLREVPSIGNKFSWAGERHNQWIQCCLDRALRNESWFHLFPRVQAEFLERVGSDHRPLFIRFVSENITRSGRFMFDKRWMAKPELLNIIREGWNKEGNEGQTDLLHRISECRKLISQWKRSSSQNSKIRIKQLRNQLDNEGMKMHPHHGLMRSLKWDLAKAYREEELYWKLRSKEKWLSEGDRNTKFFHGSVQRRRVQNRVLSLFDDNEIEQFAEGSKGEIAVEYFRKMFTSSNPSLILEALHRMVPRVTTSMNTELTKTVTSEEIKKAVFSIRGDSTPGVDGMSAHFYQTYWDIVGPQVIDEVQRFFQSGILPSEWNFTQICLIPKKVNPSRMTDLRPISLCSVIYKIVSKILCARLKQFLPSLISATQGAFVVGRLISDNILLAHKMVHALRTNPHCDEDFIAIKTDMSKAYDRVEWNFLEELLLRLGFDIRWVQWIMSCVRQSYTAHKRPTKKEKQIGGPTVVGLGIGCELLATATNRPGNLALTKGTTSPHLRLLQSFDGS</sequence>
<dbReference type="CDD" id="cd01650">
    <property type="entry name" value="RT_nLTR_like"/>
    <property type="match status" value="1"/>
</dbReference>
<feature type="region of interest" description="Disordered" evidence="1">
    <location>
        <begin position="373"/>
        <end position="394"/>
    </location>
</feature>
<protein>
    <recommendedName>
        <fullName evidence="6">Reverse transcriptase domain-containing protein</fullName>
    </recommendedName>
</protein>
<evidence type="ECO:0000313" key="4">
    <source>
        <dbReference type="EMBL" id="KAG7593815.1"/>
    </source>
</evidence>
<evidence type="ECO:0000313" key="5">
    <source>
        <dbReference type="Proteomes" id="UP000694240"/>
    </source>
</evidence>
<dbReference type="Pfam" id="PF14111">
    <property type="entry name" value="DUF4283"/>
    <property type="match status" value="1"/>
</dbReference>
<dbReference type="InterPro" id="IPR025558">
    <property type="entry name" value="DUF4283"/>
</dbReference>
<evidence type="ECO:0000259" key="3">
    <source>
        <dbReference type="Pfam" id="PF14111"/>
    </source>
</evidence>
<dbReference type="Pfam" id="PF00078">
    <property type="entry name" value="RVT_1"/>
    <property type="match status" value="1"/>
</dbReference>
<evidence type="ECO:0000256" key="1">
    <source>
        <dbReference type="SAM" id="MobiDB-lite"/>
    </source>
</evidence>
<dbReference type="EMBL" id="JAEFBK010000006">
    <property type="protein sequence ID" value="KAG7593815.1"/>
    <property type="molecule type" value="Genomic_DNA"/>
</dbReference>
<accession>A0A8T2C3E9</accession>
<reference evidence="4 5" key="1">
    <citation type="submission" date="2020-12" db="EMBL/GenBank/DDBJ databases">
        <title>Concerted genomic and epigenomic changes stabilize Arabidopsis allopolyploids.</title>
        <authorList>
            <person name="Chen Z."/>
        </authorList>
    </citation>
    <scope>NUCLEOTIDE SEQUENCE [LARGE SCALE GENOMIC DNA]</scope>
    <source>
        <strain evidence="4">Allo738</strain>
        <tissue evidence="4">Leaf</tissue>
    </source>
</reference>
<gene>
    <name evidence="4" type="ORF">ISN45_Aa01g026030</name>
</gene>
<evidence type="ECO:0000259" key="2">
    <source>
        <dbReference type="Pfam" id="PF00078"/>
    </source>
</evidence>
<dbReference type="InterPro" id="IPR000477">
    <property type="entry name" value="RT_dom"/>
</dbReference>
<keyword evidence="5" id="KW-1185">Reference proteome</keyword>
<dbReference type="AlphaFoldDB" id="A0A8T2C3E9"/>
<proteinExistence type="predicted"/>
<dbReference type="PANTHER" id="PTHR19446">
    <property type="entry name" value="REVERSE TRANSCRIPTASES"/>
    <property type="match status" value="1"/>
</dbReference>
<name>A0A8T2C3E9_9BRAS</name>
<dbReference type="Proteomes" id="UP000694240">
    <property type="component" value="Chromosome 6"/>
</dbReference>